<dbReference type="CDD" id="cd00121">
    <property type="entry name" value="MATH"/>
    <property type="match status" value="1"/>
</dbReference>
<organism evidence="3 4">
    <name type="scientific">Eragrostis curvula</name>
    <name type="common">weeping love grass</name>
    <dbReference type="NCBI Taxonomy" id="38414"/>
    <lineage>
        <taxon>Eukaryota</taxon>
        <taxon>Viridiplantae</taxon>
        <taxon>Streptophyta</taxon>
        <taxon>Embryophyta</taxon>
        <taxon>Tracheophyta</taxon>
        <taxon>Spermatophyta</taxon>
        <taxon>Magnoliopsida</taxon>
        <taxon>Liliopsida</taxon>
        <taxon>Poales</taxon>
        <taxon>Poaceae</taxon>
        <taxon>PACMAD clade</taxon>
        <taxon>Chloridoideae</taxon>
        <taxon>Eragrostideae</taxon>
        <taxon>Eragrostidinae</taxon>
        <taxon>Eragrostis</taxon>
    </lineage>
</organism>
<evidence type="ECO:0000313" key="3">
    <source>
        <dbReference type="EMBL" id="TVU16121.1"/>
    </source>
</evidence>
<dbReference type="OrthoDB" id="680117at2759"/>
<dbReference type="PANTHER" id="PTHR26379:SF486">
    <property type="entry name" value="OS04G0625500 PROTEIN"/>
    <property type="match status" value="1"/>
</dbReference>
<dbReference type="Pfam" id="PF22486">
    <property type="entry name" value="MATH_2"/>
    <property type="match status" value="1"/>
</dbReference>
<dbReference type="InterPro" id="IPR002083">
    <property type="entry name" value="MATH/TRAF_dom"/>
</dbReference>
<feature type="domain" description="MATH" evidence="2">
    <location>
        <begin position="31"/>
        <end position="152"/>
    </location>
</feature>
<dbReference type="Proteomes" id="UP000324897">
    <property type="component" value="Unassembled WGS sequence"/>
</dbReference>
<dbReference type="SUPFAM" id="SSF49599">
    <property type="entry name" value="TRAF domain-like"/>
    <property type="match status" value="1"/>
</dbReference>
<evidence type="ECO:0000259" key="2">
    <source>
        <dbReference type="PROSITE" id="PS50144"/>
    </source>
</evidence>
<dbReference type="AlphaFoldDB" id="A0A5J9TZI0"/>
<dbReference type="Gramene" id="TVU16121">
    <property type="protein sequence ID" value="TVU16121"/>
    <property type="gene ID" value="EJB05_39672"/>
</dbReference>
<sequence length="184" mass="20361">MANISIPSVNQGPRPAKRPKTSSRCVTGSVTATHDFEVANFSLLHGMGIGKYVVSSTFSVGGRDWKIRLYPDGSETEHKDYVSVFLYILTGAVDMRVKFSFRCLLDKCEVLESDTHTFASIGDNRGSFKFIEKTKLRELIIVVYVLPLHTTPGYCLEIVPAKGQGDAACSSVLVFMWMWVIISG</sequence>
<dbReference type="Gene3D" id="2.60.210.10">
    <property type="entry name" value="Apoptosis, Tumor Necrosis Factor Receptor Associated Protein 2, Chain A"/>
    <property type="match status" value="1"/>
</dbReference>
<evidence type="ECO:0000256" key="1">
    <source>
        <dbReference type="SAM" id="MobiDB-lite"/>
    </source>
</evidence>
<dbReference type="InterPro" id="IPR008974">
    <property type="entry name" value="TRAF-like"/>
</dbReference>
<dbReference type="PROSITE" id="PS50144">
    <property type="entry name" value="MATH"/>
    <property type="match status" value="1"/>
</dbReference>
<evidence type="ECO:0000313" key="4">
    <source>
        <dbReference type="Proteomes" id="UP000324897"/>
    </source>
</evidence>
<reference evidence="3 4" key="1">
    <citation type="journal article" date="2019" name="Sci. Rep.">
        <title>A high-quality genome of Eragrostis curvula grass provides insights into Poaceae evolution and supports new strategies to enhance forage quality.</title>
        <authorList>
            <person name="Carballo J."/>
            <person name="Santos B.A.C.M."/>
            <person name="Zappacosta D."/>
            <person name="Garbus I."/>
            <person name="Selva J.P."/>
            <person name="Gallo C.A."/>
            <person name="Diaz A."/>
            <person name="Albertini E."/>
            <person name="Caccamo M."/>
            <person name="Echenique V."/>
        </authorList>
    </citation>
    <scope>NUCLEOTIDE SEQUENCE [LARGE SCALE GENOMIC DNA]</scope>
    <source>
        <strain evidence="4">cv. Victoria</strain>
        <tissue evidence="3">Leaf</tissue>
    </source>
</reference>
<dbReference type="SMART" id="SM00061">
    <property type="entry name" value="MATH"/>
    <property type="match status" value="1"/>
</dbReference>
<feature type="non-terminal residue" evidence="3">
    <location>
        <position position="1"/>
    </location>
</feature>
<dbReference type="EMBL" id="RWGY01000031">
    <property type="protein sequence ID" value="TVU16121.1"/>
    <property type="molecule type" value="Genomic_DNA"/>
</dbReference>
<keyword evidence="4" id="KW-1185">Reference proteome</keyword>
<feature type="compositionally biased region" description="Polar residues" evidence="1">
    <location>
        <begin position="1"/>
        <end position="11"/>
    </location>
</feature>
<feature type="region of interest" description="Disordered" evidence="1">
    <location>
        <begin position="1"/>
        <end position="24"/>
    </location>
</feature>
<dbReference type="InterPro" id="IPR045005">
    <property type="entry name" value="BPM1-6"/>
</dbReference>
<protein>
    <recommendedName>
        <fullName evidence="2">MATH domain-containing protein</fullName>
    </recommendedName>
</protein>
<proteinExistence type="predicted"/>
<dbReference type="GO" id="GO:0016567">
    <property type="term" value="P:protein ubiquitination"/>
    <property type="evidence" value="ECO:0007669"/>
    <property type="project" value="InterPro"/>
</dbReference>
<name>A0A5J9TZI0_9POAL</name>
<comment type="caution">
    <text evidence="3">The sequence shown here is derived from an EMBL/GenBank/DDBJ whole genome shotgun (WGS) entry which is preliminary data.</text>
</comment>
<accession>A0A5J9TZI0</accession>
<gene>
    <name evidence="3" type="ORF">EJB05_39672</name>
</gene>
<dbReference type="PANTHER" id="PTHR26379">
    <property type="entry name" value="BTB/POZ AND MATH DOMAIN-CONTAINING PROTEIN 1"/>
    <property type="match status" value="1"/>
</dbReference>